<dbReference type="PATRIC" id="fig|1195763.3.peg.3983"/>
<keyword evidence="4" id="KW-1185">Reference proteome</keyword>
<reference evidence="3 4" key="1">
    <citation type="submission" date="2015-05" db="EMBL/GenBank/DDBJ databases">
        <title>Photobacterium galathea sp. nov.</title>
        <authorList>
            <person name="Machado H."/>
            <person name="Gram L."/>
        </authorList>
    </citation>
    <scope>NUCLEOTIDE SEQUENCE [LARGE SCALE GENOMIC DNA]</scope>
    <source>
        <strain evidence="3 4">CGMCC 1.12159</strain>
    </source>
</reference>
<dbReference type="PANTHER" id="PTHR47307">
    <property type="entry name" value="GLUTATHIONE-REGULATED POTASSIUM-EFFLUX SYSTEM ANCILLARY PROTEIN KEFG"/>
    <property type="match status" value="1"/>
</dbReference>
<dbReference type="GO" id="GO:0003955">
    <property type="term" value="F:NAD(P)H dehydrogenase (quinone) activity"/>
    <property type="evidence" value="ECO:0007669"/>
    <property type="project" value="TreeGrafter"/>
</dbReference>
<dbReference type="InterPro" id="IPR046980">
    <property type="entry name" value="KefG/KefF"/>
</dbReference>
<dbReference type="Gene3D" id="3.40.50.360">
    <property type="match status" value="1"/>
</dbReference>
<protein>
    <submittedName>
        <fullName evidence="3">Potassium transporter KefG</fullName>
    </submittedName>
</protein>
<dbReference type="PANTHER" id="PTHR47307:SF1">
    <property type="entry name" value="GLUTATHIONE-REGULATED POTASSIUM-EFFLUX SYSTEM ANCILLARY PROTEIN KEFG"/>
    <property type="match status" value="1"/>
</dbReference>
<sequence length="206" mass="23112">MSTVKKKVLILFAHPSPNRSEINVPLFHSSGGHDGVTLVDLYAEYPTFRINIDLEQQRLREHDVIVFMFPMYWYSTPAILKEWQDLVLEYGFAYGTDGTALHGKTFLCALTAGGAESAYRADGYNHFSVRELLHPLEQTAALTGMRYLAPFALFGARTAAEERRIGQHLDDWQNVLLALRDDRLDLIAAGAASRLNDDLSAVIREA</sequence>
<evidence type="ECO:0000313" key="3">
    <source>
        <dbReference type="EMBL" id="KLV03610.1"/>
    </source>
</evidence>
<comment type="caution">
    <text evidence="3">The sequence shown here is derived from an EMBL/GenBank/DDBJ whole genome shotgun (WGS) entry which is preliminary data.</text>
</comment>
<dbReference type="AlphaFoldDB" id="A0A0J1GV48"/>
<name>A0A0J1GV48_9GAMM</name>
<evidence type="ECO:0000256" key="1">
    <source>
        <dbReference type="ARBA" id="ARBA00023002"/>
    </source>
</evidence>
<accession>A0A0J1GV48</accession>
<dbReference type="Proteomes" id="UP000036097">
    <property type="component" value="Unassembled WGS sequence"/>
</dbReference>
<dbReference type="InterPro" id="IPR003680">
    <property type="entry name" value="Flavodoxin_fold"/>
</dbReference>
<dbReference type="Pfam" id="PF02525">
    <property type="entry name" value="Flavodoxin_2"/>
    <property type="match status" value="1"/>
</dbReference>
<dbReference type="SUPFAM" id="SSF52218">
    <property type="entry name" value="Flavoproteins"/>
    <property type="match status" value="1"/>
</dbReference>
<dbReference type="OrthoDB" id="9798454at2"/>
<proteinExistence type="predicted"/>
<evidence type="ECO:0000259" key="2">
    <source>
        <dbReference type="Pfam" id="PF02525"/>
    </source>
</evidence>
<dbReference type="RefSeq" id="WP_047880411.1">
    <property type="nucleotide sequence ID" value="NZ_LDOT01000030.1"/>
</dbReference>
<dbReference type="GO" id="GO:0009055">
    <property type="term" value="F:electron transfer activity"/>
    <property type="evidence" value="ECO:0007669"/>
    <property type="project" value="TreeGrafter"/>
</dbReference>
<dbReference type="EMBL" id="LDOT01000030">
    <property type="protein sequence ID" value="KLV03610.1"/>
    <property type="molecule type" value="Genomic_DNA"/>
</dbReference>
<organism evidence="3 4">
    <name type="scientific">Photobacterium aquae</name>
    <dbReference type="NCBI Taxonomy" id="1195763"/>
    <lineage>
        <taxon>Bacteria</taxon>
        <taxon>Pseudomonadati</taxon>
        <taxon>Pseudomonadota</taxon>
        <taxon>Gammaproteobacteria</taxon>
        <taxon>Vibrionales</taxon>
        <taxon>Vibrionaceae</taxon>
        <taxon>Photobacterium</taxon>
    </lineage>
</organism>
<gene>
    <name evidence="3" type="ORF">ABT56_18630</name>
</gene>
<keyword evidence="1" id="KW-0560">Oxidoreductase</keyword>
<dbReference type="GO" id="GO:0010181">
    <property type="term" value="F:FMN binding"/>
    <property type="evidence" value="ECO:0007669"/>
    <property type="project" value="TreeGrafter"/>
</dbReference>
<feature type="domain" description="Flavodoxin-like fold" evidence="2">
    <location>
        <begin position="6"/>
        <end position="174"/>
    </location>
</feature>
<dbReference type="InterPro" id="IPR029039">
    <property type="entry name" value="Flavoprotein-like_sf"/>
</dbReference>
<dbReference type="STRING" id="1195763.ABT56_18630"/>
<evidence type="ECO:0000313" key="4">
    <source>
        <dbReference type="Proteomes" id="UP000036097"/>
    </source>
</evidence>